<dbReference type="AlphaFoldDB" id="A0A4V1L686"/>
<dbReference type="EMBL" id="RDSM01000001">
    <property type="protein sequence ID" value="RXH58394.1"/>
    <property type="molecule type" value="Genomic_DNA"/>
</dbReference>
<evidence type="ECO:0008006" key="3">
    <source>
        <dbReference type="Google" id="ProtNLM"/>
    </source>
</evidence>
<proteinExistence type="predicted"/>
<organism evidence="1 2">
    <name type="scientific">Granulicella sibirica</name>
    <dbReference type="NCBI Taxonomy" id="2479048"/>
    <lineage>
        <taxon>Bacteria</taxon>
        <taxon>Pseudomonadati</taxon>
        <taxon>Acidobacteriota</taxon>
        <taxon>Terriglobia</taxon>
        <taxon>Terriglobales</taxon>
        <taxon>Acidobacteriaceae</taxon>
        <taxon>Granulicella</taxon>
    </lineage>
</organism>
<comment type="caution">
    <text evidence="1">The sequence shown here is derived from an EMBL/GenBank/DDBJ whole genome shotgun (WGS) entry which is preliminary data.</text>
</comment>
<protein>
    <recommendedName>
        <fullName evidence="3">Right handed beta helix domain-containing protein</fullName>
    </recommendedName>
</protein>
<evidence type="ECO:0000313" key="2">
    <source>
        <dbReference type="Proteomes" id="UP000289437"/>
    </source>
</evidence>
<keyword evidence="2" id="KW-1185">Reference proteome</keyword>
<reference evidence="2" key="2">
    <citation type="submission" date="2019-02" db="EMBL/GenBank/DDBJ databases">
        <title>Granulicella sibirica sp. nov., a psychrotolerant acidobacterium isolated from an organic soil layer in forested tundra, West Siberia.</title>
        <authorList>
            <person name="Oshkin I.Y."/>
            <person name="Kulichevskaya I.S."/>
            <person name="Rijpstra W.I.C."/>
            <person name="Sinninghe Damste J.S."/>
            <person name="Rakitin A.L."/>
            <person name="Ravin N.V."/>
            <person name="Dedysh S.N."/>
        </authorList>
    </citation>
    <scope>NUCLEOTIDE SEQUENCE [LARGE SCALE GENOMIC DNA]</scope>
    <source>
        <strain evidence="2">AF10</strain>
    </source>
</reference>
<sequence length="873" mass="91857">MKNLYRNNPVVLGFSLNKSGNSANTDKVQAISRTSGNLQRMALTSRAESILRNIFGSLPTFEASRSAVFNSLLPVMFLLGLCSNVAHAATTYYVDSRNGSDEWAGTTPARAFKTIAKINTLTPLLKPGDQVLLHAGYRYTDDYIRCESLVSASATTTLTNTPPTCSGNASAPVTFGRFAGGPDPIIDAADPLTDLVWRSLGNGVYSTQLTTAPQKLYIDKLSQTPQLMPVPNYVGTYNSRGTTTYQPWDSVLDSSTGLYQMNGGNTPQAATLNVLGLGGVWVSPYAGASAPGGVMSQVFAPTNTGIQNVEAIGGGSVYFSLYGGVGYPASFSFTSSGGGSVGGVACSVKGTVNSVSGVPVNQITYTVNHGCSTIPKISVTGATGSGLKFYGRLDGGSFYYATTSQNGALANELYVHLADGSNPANHTFYATHRSYGVLLRGVNYVNVTHIQFAHQLKSGILSFPYASSNLAGKYWTNEYITISYPTCWNTGDTVSDTLGWAGGTSRTANLEACVVLRASGDTNPHLVRGDSISDGWSGLIDTYYGRNDANHANFELAGLDGTKTVGGVTTNYPVIQYSYGSSHNTACIRFGGVGLSRDVSYLGKGGIVSNNECTDNASGNIFFGATAGGRVSHNFVHDSLGEGIQAGGFSTSVADATSYEAQVFDHNIITNLGYSATLTLYNGIDINNGYEGAAYPYAKDMHVINNTIVNTSASCMTMEMNVVSTHVHDNACVQAASYFPTGWVCPNCITTTNNAAGIFARLASLQYSAPMDWHNNAWQNQGGSVASWVIYNVQNVGSNRGTCGAINGFLRKVDTAAPGDPNSFCTATPGFSNVTAEDFRLTASSPLRAAGSGGSDIGALSYASPMFTVGPRI</sequence>
<accession>A0A4V1L686</accession>
<dbReference type="Proteomes" id="UP000289437">
    <property type="component" value="Unassembled WGS sequence"/>
</dbReference>
<evidence type="ECO:0000313" key="1">
    <source>
        <dbReference type="EMBL" id="RXH58394.1"/>
    </source>
</evidence>
<dbReference type="SUPFAM" id="SSF51126">
    <property type="entry name" value="Pectin lyase-like"/>
    <property type="match status" value="1"/>
</dbReference>
<reference evidence="1 2" key="1">
    <citation type="submission" date="2018-11" db="EMBL/GenBank/DDBJ databases">
        <authorList>
            <person name="Mardanov A.V."/>
            <person name="Ravin N.V."/>
            <person name="Dedysh S.N."/>
        </authorList>
    </citation>
    <scope>NUCLEOTIDE SEQUENCE [LARGE SCALE GENOMIC DNA]</scope>
    <source>
        <strain evidence="1 2">AF10</strain>
    </source>
</reference>
<gene>
    <name evidence="1" type="ORF">GRAN_1704</name>
</gene>
<name>A0A4V1L686_9BACT</name>
<dbReference type="InterPro" id="IPR011050">
    <property type="entry name" value="Pectin_lyase_fold/virulence"/>
</dbReference>